<dbReference type="EMBL" id="MU007104">
    <property type="protein sequence ID" value="KAF2421018.1"/>
    <property type="molecule type" value="Genomic_DNA"/>
</dbReference>
<reference evidence="12" key="1">
    <citation type="journal article" date="2020" name="Stud. Mycol.">
        <title>101 Dothideomycetes genomes: a test case for predicting lifestyles and emergence of pathogens.</title>
        <authorList>
            <person name="Haridas S."/>
            <person name="Albert R."/>
            <person name="Binder M."/>
            <person name="Bloem J."/>
            <person name="Labutti K."/>
            <person name="Salamov A."/>
            <person name="Andreopoulos B."/>
            <person name="Baker S."/>
            <person name="Barry K."/>
            <person name="Bills G."/>
            <person name="Bluhm B."/>
            <person name="Cannon C."/>
            <person name="Castanera R."/>
            <person name="Culley D."/>
            <person name="Daum C."/>
            <person name="Ezra D."/>
            <person name="Gonzalez J."/>
            <person name="Henrissat B."/>
            <person name="Kuo A."/>
            <person name="Liang C."/>
            <person name="Lipzen A."/>
            <person name="Lutzoni F."/>
            <person name="Magnuson J."/>
            <person name="Mondo S."/>
            <person name="Nolan M."/>
            <person name="Ohm R."/>
            <person name="Pangilinan J."/>
            <person name="Park H.-J."/>
            <person name="Ramirez L."/>
            <person name="Alfaro M."/>
            <person name="Sun H."/>
            <person name="Tritt A."/>
            <person name="Yoshinaga Y."/>
            <person name="Zwiers L.-H."/>
            <person name="Turgeon B."/>
            <person name="Goodwin S."/>
            <person name="Spatafora J."/>
            <person name="Crous P."/>
            <person name="Grigoriev I."/>
        </authorList>
    </citation>
    <scope>NUCLEOTIDE SEQUENCE</scope>
    <source>
        <strain evidence="12">CBS 130266</strain>
    </source>
</reference>
<feature type="region of interest" description="Disordered" evidence="11">
    <location>
        <begin position="78"/>
        <end position="181"/>
    </location>
</feature>
<evidence type="ECO:0000256" key="7">
    <source>
        <dbReference type="ARBA" id="ARBA00023163"/>
    </source>
</evidence>
<dbReference type="Proteomes" id="UP000800235">
    <property type="component" value="Unassembled WGS sequence"/>
</dbReference>
<name>A0A9P4TSS5_9PEZI</name>
<dbReference type="InterPro" id="IPR015418">
    <property type="entry name" value="Eaf6"/>
</dbReference>
<accession>A0A9P4TSS5</accession>
<feature type="coiled-coil region" evidence="10">
    <location>
        <begin position="23"/>
        <end position="50"/>
    </location>
</feature>
<organism evidence="12 13">
    <name type="scientific">Tothia fuscella</name>
    <dbReference type="NCBI Taxonomy" id="1048955"/>
    <lineage>
        <taxon>Eukaryota</taxon>
        <taxon>Fungi</taxon>
        <taxon>Dikarya</taxon>
        <taxon>Ascomycota</taxon>
        <taxon>Pezizomycotina</taxon>
        <taxon>Dothideomycetes</taxon>
        <taxon>Pleosporomycetidae</taxon>
        <taxon>Venturiales</taxon>
        <taxon>Cylindrosympodiaceae</taxon>
        <taxon>Tothia</taxon>
    </lineage>
</organism>
<keyword evidence="6 10" id="KW-0175">Coiled coil</keyword>
<feature type="compositionally biased region" description="Low complexity" evidence="11">
    <location>
        <begin position="116"/>
        <end position="134"/>
    </location>
</feature>
<evidence type="ECO:0000256" key="5">
    <source>
        <dbReference type="ARBA" id="ARBA00023015"/>
    </source>
</evidence>
<evidence type="ECO:0000256" key="8">
    <source>
        <dbReference type="ARBA" id="ARBA00023242"/>
    </source>
</evidence>
<dbReference type="PANTHER" id="PTHR13476">
    <property type="entry name" value="CHROMATIN MODIFICATION-RELATED PROTEIN MEAF6"/>
    <property type="match status" value="1"/>
</dbReference>
<evidence type="ECO:0000256" key="4">
    <source>
        <dbReference type="ARBA" id="ARBA00022853"/>
    </source>
</evidence>
<comment type="similarity">
    <text evidence="2 9">Belongs to the EAF6 family.</text>
</comment>
<evidence type="ECO:0000256" key="10">
    <source>
        <dbReference type="SAM" id="Coils"/>
    </source>
</evidence>
<comment type="subcellular location">
    <subcellularLocation>
        <location evidence="1 9">Nucleus</location>
    </subcellularLocation>
</comment>
<feature type="compositionally biased region" description="Polar residues" evidence="11">
    <location>
        <begin position="1"/>
        <end position="17"/>
    </location>
</feature>
<sequence length="181" mass="19474">MTENAPPSANATSSDSSRGMPYYDRLRRDLRDLLQKKRAADSQIAILEDRIYGIETDYLEQTTAGNIIKGFDNYVKGSTGASTLGVGGGTATRRKGGITEADRIFSRSSANFLRDSPTPSTTPSHAPTPSSSFPQSARESNHPTPNGGTIKGSLSKKKKAPDDDDTDSKSNKRGKITYGRD</sequence>
<dbReference type="AlphaFoldDB" id="A0A9P4TSS5"/>
<evidence type="ECO:0000256" key="3">
    <source>
        <dbReference type="ARBA" id="ARBA00018504"/>
    </source>
</evidence>
<keyword evidence="5 9" id="KW-0805">Transcription regulation</keyword>
<keyword evidence="13" id="KW-1185">Reference proteome</keyword>
<dbReference type="OrthoDB" id="440324at2759"/>
<dbReference type="GO" id="GO:0035267">
    <property type="term" value="C:NuA4 histone acetyltransferase complex"/>
    <property type="evidence" value="ECO:0007669"/>
    <property type="project" value="UniProtKB-UniRule"/>
</dbReference>
<dbReference type="Pfam" id="PF09340">
    <property type="entry name" value="NuA4"/>
    <property type="match status" value="1"/>
</dbReference>
<feature type="region of interest" description="Disordered" evidence="11">
    <location>
        <begin position="1"/>
        <end position="22"/>
    </location>
</feature>
<evidence type="ECO:0000256" key="9">
    <source>
        <dbReference type="RuleBase" id="RU368022"/>
    </source>
</evidence>
<keyword evidence="9" id="KW-0227">DNA damage</keyword>
<comment type="subunit">
    <text evidence="9">Component of the NuA4 histone acetyltransferase complex.</text>
</comment>
<evidence type="ECO:0000313" key="12">
    <source>
        <dbReference type="EMBL" id="KAF2421018.1"/>
    </source>
</evidence>
<comment type="caution">
    <text evidence="12">The sequence shown here is derived from an EMBL/GenBank/DDBJ whole genome shotgun (WGS) entry which is preliminary data.</text>
</comment>
<keyword evidence="9" id="KW-0234">DNA repair</keyword>
<keyword evidence="7 9" id="KW-0804">Transcription</keyword>
<evidence type="ECO:0000256" key="11">
    <source>
        <dbReference type="SAM" id="MobiDB-lite"/>
    </source>
</evidence>
<evidence type="ECO:0000256" key="1">
    <source>
        <dbReference type="ARBA" id="ARBA00004123"/>
    </source>
</evidence>
<dbReference type="GO" id="GO:0006281">
    <property type="term" value="P:DNA repair"/>
    <property type="evidence" value="ECO:0007669"/>
    <property type="project" value="UniProtKB-UniRule"/>
</dbReference>
<feature type="compositionally biased region" description="Polar residues" evidence="11">
    <location>
        <begin position="135"/>
        <end position="147"/>
    </location>
</feature>
<evidence type="ECO:0000256" key="2">
    <source>
        <dbReference type="ARBA" id="ARBA00010916"/>
    </source>
</evidence>
<gene>
    <name evidence="12" type="ORF">EJ08DRAFT_653663</name>
</gene>
<dbReference type="GO" id="GO:0005634">
    <property type="term" value="C:nucleus"/>
    <property type="evidence" value="ECO:0007669"/>
    <property type="project" value="UniProtKB-SubCell"/>
</dbReference>
<dbReference type="GO" id="GO:0006325">
    <property type="term" value="P:chromatin organization"/>
    <property type="evidence" value="ECO:0007669"/>
    <property type="project" value="UniProtKB-KW"/>
</dbReference>
<comment type="function">
    <text evidence="9">Component of the NuA4 histone acetyltransferase complex which is involved in transcriptional activation of selected genes principally by acetylation of nucleosomal histone H4 and H2A. The NuA4 complex is also involved in DNA repair.</text>
</comment>
<keyword evidence="8 9" id="KW-0539">Nucleus</keyword>
<keyword evidence="4 9" id="KW-0156">Chromatin regulator</keyword>
<protein>
    <recommendedName>
        <fullName evidence="3 9">Chromatin modification-related protein EAF6</fullName>
    </recommendedName>
</protein>
<evidence type="ECO:0000256" key="6">
    <source>
        <dbReference type="ARBA" id="ARBA00023054"/>
    </source>
</evidence>
<evidence type="ECO:0000313" key="13">
    <source>
        <dbReference type="Proteomes" id="UP000800235"/>
    </source>
</evidence>
<proteinExistence type="inferred from homology"/>